<organism evidence="1 2">
    <name type="scientific">Kutzneria buriramensis</name>
    <dbReference type="NCBI Taxonomy" id="1045776"/>
    <lineage>
        <taxon>Bacteria</taxon>
        <taxon>Bacillati</taxon>
        <taxon>Actinomycetota</taxon>
        <taxon>Actinomycetes</taxon>
        <taxon>Pseudonocardiales</taxon>
        <taxon>Pseudonocardiaceae</taxon>
        <taxon>Kutzneria</taxon>
    </lineage>
</organism>
<dbReference type="AlphaFoldDB" id="A0A3E0I9W2"/>
<comment type="caution">
    <text evidence="1">The sequence shown here is derived from an EMBL/GenBank/DDBJ whole genome shotgun (WGS) entry which is preliminary data.</text>
</comment>
<evidence type="ECO:0000313" key="2">
    <source>
        <dbReference type="Proteomes" id="UP000256269"/>
    </source>
</evidence>
<evidence type="ECO:0000313" key="1">
    <source>
        <dbReference type="EMBL" id="REH55419.1"/>
    </source>
</evidence>
<name>A0A3E0I9W2_9PSEU</name>
<reference evidence="1 2" key="1">
    <citation type="submission" date="2018-08" db="EMBL/GenBank/DDBJ databases">
        <title>Genomic Encyclopedia of Archaeal and Bacterial Type Strains, Phase II (KMG-II): from individual species to whole genera.</title>
        <authorList>
            <person name="Goeker M."/>
        </authorList>
    </citation>
    <scope>NUCLEOTIDE SEQUENCE [LARGE SCALE GENOMIC DNA]</scope>
    <source>
        <strain evidence="1 2">DSM 45791</strain>
    </source>
</reference>
<proteinExistence type="predicted"/>
<accession>A0A3E0I9W2</accession>
<protein>
    <submittedName>
        <fullName evidence="1">Uncharacterized protein</fullName>
    </submittedName>
</protein>
<dbReference type="RefSeq" id="WP_281283068.1">
    <property type="nucleotide sequence ID" value="NZ_CP144375.1"/>
</dbReference>
<sequence length="42" mass="4658">MNWGTVELEPEVLDWLKNLTAGQFATATFRTPDEDDGSETDG</sequence>
<dbReference type="Proteomes" id="UP000256269">
    <property type="component" value="Unassembled WGS sequence"/>
</dbReference>
<gene>
    <name evidence="1" type="ORF">BCF44_101439</name>
</gene>
<keyword evidence="2" id="KW-1185">Reference proteome</keyword>
<dbReference type="EMBL" id="QUNO01000001">
    <property type="protein sequence ID" value="REH55419.1"/>
    <property type="molecule type" value="Genomic_DNA"/>
</dbReference>